<dbReference type="EMBL" id="VWPH01000005">
    <property type="protein sequence ID" value="KAA5834304.1"/>
    <property type="molecule type" value="Genomic_DNA"/>
</dbReference>
<dbReference type="RefSeq" id="WP_150066606.1">
    <property type="nucleotide sequence ID" value="NZ_JBEPDJ010000005.1"/>
</dbReference>
<evidence type="ECO:0000259" key="3">
    <source>
        <dbReference type="Pfam" id="PF02525"/>
    </source>
</evidence>
<dbReference type="Pfam" id="PF02525">
    <property type="entry name" value="Flavodoxin_2"/>
    <property type="match status" value="1"/>
</dbReference>
<dbReference type="InterPro" id="IPR051545">
    <property type="entry name" value="NAD(P)H_dehydrogenase_qn"/>
</dbReference>
<dbReference type="Gene3D" id="3.40.50.360">
    <property type="match status" value="1"/>
</dbReference>
<dbReference type="GO" id="GO:0003955">
    <property type="term" value="F:NAD(P)H dehydrogenase (quinone) activity"/>
    <property type="evidence" value="ECO:0007669"/>
    <property type="project" value="TreeGrafter"/>
</dbReference>
<comment type="caution">
    <text evidence="4">The sequence shown here is derived from an EMBL/GenBank/DDBJ whole genome shotgun (WGS) entry which is preliminary data.</text>
</comment>
<evidence type="ECO:0000256" key="2">
    <source>
        <dbReference type="ARBA" id="ARBA00023002"/>
    </source>
</evidence>
<evidence type="ECO:0000313" key="5">
    <source>
        <dbReference type="Proteomes" id="UP000323946"/>
    </source>
</evidence>
<dbReference type="PANTHER" id="PTHR10204:SF34">
    <property type="entry name" value="NAD(P)H DEHYDROGENASE [QUINONE] 1 ISOFORM 1"/>
    <property type="match status" value="1"/>
</dbReference>
<dbReference type="InterPro" id="IPR029039">
    <property type="entry name" value="Flavoprotein-like_sf"/>
</dbReference>
<evidence type="ECO:0000256" key="1">
    <source>
        <dbReference type="ARBA" id="ARBA00006252"/>
    </source>
</evidence>
<dbReference type="InterPro" id="IPR003680">
    <property type="entry name" value="Flavodoxin_fold"/>
</dbReference>
<dbReference type="SUPFAM" id="SSF52218">
    <property type="entry name" value="Flavoproteins"/>
    <property type="match status" value="1"/>
</dbReference>
<feature type="domain" description="Flavodoxin-like fold" evidence="3">
    <location>
        <begin position="1"/>
        <end position="189"/>
    </location>
</feature>
<organism evidence="4 5">
    <name type="scientific">Saccharopolyspora hirsuta</name>
    <dbReference type="NCBI Taxonomy" id="1837"/>
    <lineage>
        <taxon>Bacteria</taxon>
        <taxon>Bacillati</taxon>
        <taxon>Actinomycetota</taxon>
        <taxon>Actinomycetes</taxon>
        <taxon>Pseudonocardiales</taxon>
        <taxon>Pseudonocardiaceae</taxon>
        <taxon>Saccharopolyspora</taxon>
    </lineage>
</organism>
<name>A0A5M7C423_SACHI</name>
<sequence>MRSLVVVAHPDPESLTHGLGRAVAAALSGEGRSAELFDLAAESFDPRFTAADLLHYRGEGPTPPDVAREQARVDRAQQLVLVFPVYWWSMPALLKGWIDRVFTNGWAFDHSPGGRPVPKLDRLSVHLLAVAGGDADGFERHGYTEALRTQIEHGIFGFCGAGIASARIVHDAESTPAEVLAAEVDSAVEHISSLAPTPSR</sequence>
<dbReference type="OrthoDB" id="9798454at2"/>
<keyword evidence="2" id="KW-0560">Oxidoreductase</keyword>
<dbReference type="AlphaFoldDB" id="A0A5M7C423"/>
<evidence type="ECO:0000313" key="4">
    <source>
        <dbReference type="EMBL" id="KAA5834304.1"/>
    </source>
</evidence>
<comment type="similarity">
    <text evidence="1">Belongs to the NAD(P)H dehydrogenase (quinone) family.</text>
</comment>
<reference evidence="4 5" key="1">
    <citation type="submission" date="2019-09" db="EMBL/GenBank/DDBJ databases">
        <title>Draft genome sequence of the thermophilic Saccharopolyspora hirsuta VKM Ac-666T.</title>
        <authorList>
            <person name="Lobastova T.G."/>
            <person name="Fokina V."/>
            <person name="Bragin E.Y."/>
            <person name="Shtratnikova V.Y."/>
            <person name="Starodumova I.P."/>
            <person name="Tarlachkov S.V."/>
            <person name="Donova M.V."/>
        </authorList>
    </citation>
    <scope>NUCLEOTIDE SEQUENCE [LARGE SCALE GENOMIC DNA]</scope>
    <source>
        <strain evidence="4 5">VKM Ac-666</strain>
    </source>
</reference>
<dbReference type="PANTHER" id="PTHR10204">
    <property type="entry name" value="NAD P H OXIDOREDUCTASE-RELATED"/>
    <property type="match status" value="1"/>
</dbReference>
<dbReference type="SMR" id="A0A5M7C423"/>
<protein>
    <submittedName>
        <fullName evidence="4">NAD(P)H-dependent oxidoreductase</fullName>
    </submittedName>
</protein>
<dbReference type="GO" id="GO:0005829">
    <property type="term" value="C:cytosol"/>
    <property type="evidence" value="ECO:0007669"/>
    <property type="project" value="TreeGrafter"/>
</dbReference>
<dbReference type="Proteomes" id="UP000323946">
    <property type="component" value="Unassembled WGS sequence"/>
</dbReference>
<gene>
    <name evidence="4" type="ORF">F1721_11465</name>
</gene>
<keyword evidence="5" id="KW-1185">Reference proteome</keyword>
<accession>A0A5M7C423</accession>
<proteinExistence type="inferred from homology"/>